<evidence type="ECO:0000313" key="3">
    <source>
        <dbReference type="EMBL" id="KAL3777035.1"/>
    </source>
</evidence>
<dbReference type="SMART" id="SM00248">
    <property type="entry name" value="ANK"/>
    <property type="match status" value="4"/>
</dbReference>
<dbReference type="InterPro" id="IPR002110">
    <property type="entry name" value="Ankyrin_rpt"/>
</dbReference>
<dbReference type="PANTHER" id="PTHR24153:SF8">
    <property type="entry name" value="FORKED, ISOFORM F"/>
    <property type="match status" value="1"/>
</dbReference>
<keyword evidence="1" id="KW-0677">Repeat</keyword>
<evidence type="ECO:0000256" key="2">
    <source>
        <dbReference type="ARBA" id="ARBA00023043"/>
    </source>
</evidence>
<dbReference type="Proteomes" id="UP001530400">
    <property type="component" value="Unassembled WGS sequence"/>
</dbReference>
<keyword evidence="2" id="KW-0040">ANK repeat</keyword>
<dbReference type="EMBL" id="JALLPJ020001068">
    <property type="protein sequence ID" value="KAL3777035.1"/>
    <property type="molecule type" value="Genomic_DNA"/>
</dbReference>
<dbReference type="InterPro" id="IPR036770">
    <property type="entry name" value="Ankyrin_rpt-contain_sf"/>
</dbReference>
<dbReference type="Pfam" id="PF00023">
    <property type="entry name" value="Ank"/>
    <property type="match status" value="1"/>
</dbReference>
<keyword evidence="4" id="KW-1185">Reference proteome</keyword>
<name>A0ABD3NM16_9STRA</name>
<comment type="caution">
    <text evidence="3">The sequence shown here is derived from an EMBL/GenBank/DDBJ whole genome shotgun (WGS) entry which is preliminary data.</text>
</comment>
<gene>
    <name evidence="3" type="ORF">ACHAWO_013309</name>
</gene>
<dbReference type="InterPro" id="IPR052420">
    <property type="entry name" value="Espin/Espin-like"/>
</dbReference>
<dbReference type="Gene3D" id="1.25.40.20">
    <property type="entry name" value="Ankyrin repeat-containing domain"/>
    <property type="match status" value="1"/>
</dbReference>
<reference evidence="3 4" key="1">
    <citation type="submission" date="2024-10" db="EMBL/GenBank/DDBJ databases">
        <title>Updated reference genomes for cyclostephanoid diatoms.</title>
        <authorList>
            <person name="Roberts W.R."/>
            <person name="Alverson A.J."/>
        </authorList>
    </citation>
    <scope>NUCLEOTIDE SEQUENCE [LARGE SCALE GENOMIC DNA]</scope>
    <source>
        <strain evidence="3 4">AJA010-31</strain>
    </source>
</reference>
<dbReference type="SUPFAM" id="SSF48403">
    <property type="entry name" value="Ankyrin repeat"/>
    <property type="match status" value="1"/>
</dbReference>
<evidence type="ECO:0000313" key="4">
    <source>
        <dbReference type="Proteomes" id="UP001530400"/>
    </source>
</evidence>
<dbReference type="PANTHER" id="PTHR24153">
    <property type="entry name" value="ESPIN"/>
    <property type="match status" value="1"/>
</dbReference>
<protein>
    <submittedName>
        <fullName evidence="3">Uncharacterized protein</fullName>
    </submittedName>
</protein>
<proteinExistence type="predicted"/>
<organism evidence="3 4">
    <name type="scientific">Cyclotella atomus</name>
    <dbReference type="NCBI Taxonomy" id="382360"/>
    <lineage>
        <taxon>Eukaryota</taxon>
        <taxon>Sar</taxon>
        <taxon>Stramenopiles</taxon>
        <taxon>Ochrophyta</taxon>
        <taxon>Bacillariophyta</taxon>
        <taxon>Coscinodiscophyceae</taxon>
        <taxon>Thalassiosirophycidae</taxon>
        <taxon>Stephanodiscales</taxon>
        <taxon>Stephanodiscaceae</taxon>
        <taxon>Cyclotella</taxon>
    </lineage>
</organism>
<accession>A0ABD3NM16</accession>
<sequence>MHFSFPQIPFTRGRSKLNLLLFDEDWQSAITEIECHPHETKVWSSRPGFFDGDHESSVLPIHVACSVHAPLDVIKAIVEAYPECVQAIESAFKRLPIHVACQFAAPPDVIHYLVEQYMAGTMEADILGRLPIHYACSNGAPLDVVRILLNVNAASTLYADLNGWIPLHVAVHFGAETEVVKEILDVSPPGIVNIKTKKGNTAICLAKKITWKNKEEVLALLDNAHEGSTTTPNLARSGYSCDGAKQRQNVKSSFISYAA</sequence>
<dbReference type="AlphaFoldDB" id="A0ABD3NM16"/>
<evidence type="ECO:0000256" key="1">
    <source>
        <dbReference type="ARBA" id="ARBA00022737"/>
    </source>
</evidence>
<dbReference type="Pfam" id="PF12796">
    <property type="entry name" value="Ank_2"/>
    <property type="match status" value="1"/>
</dbReference>